<keyword evidence="2" id="KW-1185">Reference proteome</keyword>
<dbReference type="AlphaFoldDB" id="A0A2T6AS16"/>
<evidence type="ECO:0000313" key="2">
    <source>
        <dbReference type="Proteomes" id="UP000244224"/>
    </source>
</evidence>
<sequence length="76" mass="8727">MTIMDFQPRKFWMVSGDGPSRLRHPDRLSAEMEARRLARAHPGTPFFVMEAIAVHRKVDVERIDLGDAPHVDDVPF</sequence>
<name>A0A2T6AS16_9RHOB</name>
<gene>
    <name evidence="1" type="ORF">C8N34_11612</name>
</gene>
<protein>
    <submittedName>
        <fullName evidence="1">Uncharacterized protein</fullName>
    </submittedName>
</protein>
<accession>A0A2T6AS16</accession>
<dbReference type="OrthoDB" id="7873021at2"/>
<organism evidence="1 2">
    <name type="scientific">Gemmobacter caeni</name>
    <dbReference type="NCBI Taxonomy" id="589035"/>
    <lineage>
        <taxon>Bacteria</taxon>
        <taxon>Pseudomonadati</taxon>
        <taxon>Pseudomonadota</taxon>
        <taxon>Alphaproteobacteria</taxon>
        <taxon>Rhodobacterales</taxon>
        <taxon>Paracoccaceae</taxon>
        <taxon>Gemmobacter</taxon>
    </lineage>
</organism>
<dbReference type="RefSeq" id="WP_054304592.1">
    <property type="nucleotide sequence ID" value="NZ_QBKP01000016.1"/>
</dbReference>
<reference evidence="1 2" key="1">
    <citation type="submission" date="2018-04" db="EMBL/GenBank/DDBJ databases">
        <title>Genomic Encyclopedia of Archaeal and Bacterial Type Strains, Phase II (KMG-II): from individual species to whole genera.</title>
        <authorList>
            <person name="Goeker M."/>
        </authorList>
    </citation>
    <scope>NUCLEOTIDE SEQUENCE [LARGE SCALE GENOMIC DNA]</scope>
    <source>
        <strain evidence="1 2">DSM 21823</strain>
    </source>
</reference>
<proteinExistence type="predicted"/>
<evidence type="ECO:0000313" key="1">
    <source>
        <dbReference type="EMBL" id="PTX46536.1"/>
    </source>
</evidence>
<comment type="caution">
    <text evidence="1">The sequence shown here is derived from an EMBL/GenBank/DDBJ whole genome shotgun (WGS) entry which is preliminary data.</text>
</comment>
<dbReference type="Proteomes" id="UP000244224">
    <property type="component" value="Unassembled WGS sequence"/>
</dbReference>
<dbReference type="EMBL" id="QBKP01000016">
    <property type="protein sequence ID" value="PTX46536.1"/>
    <property type="molecule type" value="Genomic_DNA"/>
</dbReference>